<dbReference type="InterPro" id="IPR036087">
    <property type="entry name" value="Nict_dMeBzImd_PRibTrfase_sf"/>
</dbReference>
<evidence type="ECO:0000313" key="13">
    <source>
        <dbReference type="Proteomes" id="UP000216122"/>
    </source>
</evidence>
<dbReference type="EMBL" id="SRKR01000004">
    <property type="protein sequence ID" value="TGB12014.1"/>
    <property type="molecule type" value="Genomic_DNA"/>
</dbReference>
<comment type="pathway">
    <text evidence="2">Nucleoside biosynthesis; alpha-ribazole biosynthesis; alpha-ribazole from 5,6-dimethylbenzimidazole: step 1/2.</text>
</comment>
<dbReference type="Proteomes" id="UP000216122">
    <property type="component" value="Unassembled WGS sequence"/>
</dbReference>
<dbReference type="NCBIfam" id="TIGR03160">
    <property type="entry name" value="cobT_DBIPRT"/>
    <property type="match status" value="1"/>
</dbReference>
<evidence type="ECO:0000256" key="2">
    <source>
        <dbReference type="ARBA" id="ARBA00005049"/>
    </source>
</evidence>
<evidence type="ECO:0000313" key="12">
    <source>
        <dbReference type="EMBL" id="TGB12014.1"/>
    </source>
</evidence>
<evidence type="ECO:0000256" key="1">
    <source>
        <dbReference type="ARBA" id="ARBA00002197"/>
    </source>
</evidence>
<dbReference type="GO" id="GO:0008939">
    <property type="term" value="F:nicotinate-nucleotide-dimethylbenzimidazole phosphoribosyltransferase activity"/>
    <property type="evidence" value="ECO:0007669"/>
    <property type="project" value="UniProtKB-UniRule"/>
</dbReference>
<gene>
    <name evidence="12" type="primary">cobT</name>
    <name evidence="11" type="ORF">CBG21_10715</name>
    <name evidence="12" type="ORF">E5F87_03455</name>
</gene>
<dbReference type="AlphaFoldDB" id="A0A256V873"/>
<dbReference type="PANTHER" id="PTHR43463">
    <property type="entry name" value="NICOTINATE-NUCLEOTIDE--DIMETHYLBENZIMIDAZOLE PHOSPHORIBOSYLTRANSFERASE"/>
    <property type="match status" value="1"/>
</dbReference>
<reference evidence="12" key="5">
    <citation type="submission" date="2019-04" db="EMBL/GenBank/DDBJ databases">
        <authorList>
            <person name="Bisanz J.E."/>
            <person name="Chagwedera N.D."/>
            <person name="Chawla A."/>
            <person name="Turnbaugh P.J."/>
        </authorList>
    </citation>
    <scope>NUCLEOTIDE SEQUENCE</scope>
    <source>
        <strain evidence="12">I8-5</strain>
    </source>
</reference>
<evidence type="ECO:0000256" key="5">
    <source>
        <dbReference type="ARBA" id="ARBA00015486"/>
    </source>
</evidence>
<sequence length="356" mass="38637">MRGKIKMEFDEVELRPLNEEKMNAMQQKIDDLAKPVKGLGRLEELADHLAGIYRTTDFDITPRKCLVFAADNGVVHEGVSASPQKITAIQAVNMMKGHTTVAALAKAFNCDLQVYDIGIKTDLNFPLVRVHKIRHETEDMLHKPAMSIAEAREAVQYGFDMGVKAFEEGNQVIATGELGMGNTTAASAIIAALLNKTAAEVVGRGSNISDERLKHKIDVVNRSLERANLKENESPDPLIVLSEVGALELGAMAGAMLSAGAMNKPVLLDGFLSYSAALLANSIKPGVVNYMIPTHKSKEKGSRIVLDALGLDPYIDINMCVGEGSGAMMLLPWLDGVKAMLTNMNTLQEMDFNFIP</sequence>
<dbReference type="EMBL" id="NGQC01000109">
    <property type="protein sequence ID" value="OYS99661.1"/>
    <property type="molecule type" value="Genomic_DNA"/>
</dbReference>
<name>A0A256V873_LIMRT</name>
<comment type="similarity">
    <text evidence="3">Belongs to the CobT family.</text>
</comment>
<evidence type="ECO:0000256" key="3">
    <source>
        <dbReference type="ARBA" id="ARBA00007110"/>
    </source>
</evidence>
<dbReference type="PANTHER" id="PTHR43463:SF1">
    <property type="entry name" value="NICOTINATE-NUCLEOTIDE--DIMETHYLBENZIMIDAZOLE PHOSPHORIBOSYLTRANSFERASE"/>
    <property type="match status" value="1"/>
</dbReference>
<proteinExistence type="inferred from homology"/>
<protein>
    <recommendedName>
        <fullName evidence="5 10">Nicotinate-nucleotide--dimethylbenzimidazole phosphoribosyltransferase</fullName>
        <ecNumber evidence="4 10">2.4.2.21</ecNumber>
    </recommendedName>
</protein>
<evidence type="ECO:0000256" key="4">
    <source>
        <dbReference type="ARBA" id="ARBA00011991"/>
    </source>
</evidence>
<keyword evidence="7 11" id="KW-0328">Glycosyltransferase</keyword>
<dbReference type="CDD" id="cd02439">
    <property type="entry name" value="DMB-PRT_CobT"/>
    <property type="match status" value="1"/>
</dbReference>
<reference evidence="11 13" key="3">
    <citation type="submission" date="2017-09" db="EMBL/GenBank/DDBJ databases">
        <title>Tripartite evolution among Lactobacillus johnsonii, Lactobacillus taiwanensis, Lactobacillus reuteri and their rodent host.</title>
        <authorList>
            <person name="Wang T."/>
            <person name="Knowles S."/>
            <person name="Cheng C."/>
        </authorList>
    </citation>
    <scope>NUCLEOTIDE SEQUENCE [LARGE SCALE GENOMIC DNA]</scope>
    <source>
        <strain evidence="11 13">103v</strain>
    </source>
</reference>
<dbReference type="Gene3D" id="3.40.50.10210">
    <property type="match status" value="1"/>
</dbReference>
<dbReference type="SUPFAM" id="SSF52733">
    <property type="entry name" value="Nicotinate mononucleotide:5,6-dimethylbenzimidazole phosphoribosyltransferase (CobT)"/>
    <property type="match status" value="1"/>
</dbReference>
<dbReference type="EC" id="2.4.2.21" evidence="4 10"/>
<accession>A0A256V873</accession>
<dbReference type="Proteomes" id="UP000297521">
    <property type="component" value="Unassembled WGS sequence"/>
</dbReference>
<comment type="function">
    <text evidence="1">Catalyzes the synthesis of alpha-ribazole-5'-phosphate from nicotinate mononucleotide (NAMN) and 5,6-dimethylbenzimidazole (DMB).</text>
</comment>
<organism evidence="11 13">
    <name type="scientific">Limosilactobacillus reuteri</name>
    <name type="common">Lactobacillus reuteri</name>
    <dbReference type="NCBI Taxonomy" id="1598"/>
    <lineage>
        <taxon>Bacteria</taxon>
        <taxon>Bacillati</taxon>
        <taxon>Bacillota</taxon>
        <taxon>Bacilli</taxon>
        <taxon>Lactobacillales</taxon>
        <taxon>Lactobacillaceae</taxon>
        <taxon>Limosilactobacillus</taxon>
    </lineage>
</organism>
<keyword evidence="6" id="KW-0169">Cobalamin biosynthesis</keyword>
<reference evidence="11" key="2">
    <citation type="submission" date="2017-05" db="EMBL/GenBank/DDBJ databases">
        <authorList>
            <person name="Song R."/>
            <person name="Chenine A.L."/>
            <person name="Ruprecht R.M."/>
        </authorList>
    </citation>
    <scope>NUCLEOTIDE SEQUENCE [LARGE SCALE GENOMIC DNA]</scope>
    <source>
        <strain evidence="11">103v</strain>
    </source>
</reference>
<evidence type="ECO:0000256" key="9">
    <source>
        <dbReference type="ARBA" id="ARBA00047340"/>
    </source>
</evidence>
<dbReference type="InterPro" id="IPR017846">
    <property type="entry name" value="Nict_dMeBzImd_PRibTrfase_bact"/>
</dbReference>
<reference evidence="12" key="4">
    <citation type="journal article" date="2019" name="Cell Metab.">
        <title>Nutrient sensing in CD11c cells alters the gut microbiome to regulate food intake and body mass.</title>
        <authorList>
            <person name="Chagwedera N.D."/>
            <person name="Ang Q.Y."/>
            <person name="Bisanz J.E."/>
            <person name="Leong Y.A."/>
            <person name="Ganeshan K."/>
            <person name="Cai J."/>
            <person name="Patterson A.D."/>
            <person name="Turnbaugh P.J."/>
            <person name="Chawla A."/>
        </authorList>
    </citation>
    <scope>NUCLEOTIDE SEQUENCE</scope>
    <source>
        <strain evidence="12">I8-5</strain>
    </source>
</reference>
<evidence type="ECO:0000313" key="11">
    <source>
        <dbReference type="EMBL" id="OYS99661.1"/>
    </source>
</evidence>
<comment type="catalytic activity">
    <reaction evidence="9">
        <text>5,6-dimethylbenzimidazole + nicotinate beta-D-ribonucleotide = alpha-ribazole 5'-phosphate + nicotinate + H(+)</text>
        <dbReference type="Rhea" id="RHEA:11196"/>
        <dbReference type="ChEBI" id="CHEBI:15378"/>
        <dbReference type="ChEBI" id="CHEBI:15890"/>
        <dbReference type="ChEBI" id="CHEBI:32544"/>
        <dbReference type="ChEBI" id="CHEBI:57502"/>
        <dbReference type="ChEBI" id="CHEBI:57918"/>
        <dbReference type="EC" id="2.4.2.21"/>
    </reaction>
</comment>
<dbReference type="GO" id="GO:0009236">
    <property type="term" value="P:cobalamin biosynthetic process"/>
    <property type="evidence" value="ECO:0007669"/>
    <property type="project" value="UniProtKB-UniRule"/>
</dbReference>
<evidence type="ECO:0000256" key="7">
    <source>
        <dbReference type="ARBA" id="ARBA00022676"/>
    </source>
</evidence>
<dbReference type="UniPathway" id="UPA00061">
    <property type="reaction ID" value="UER00516"/>
</dbReference>
<keyword evidence="8 11" id="KW-0808">Transferase</keyword>
<dbReference type="InterPro" id="IPR023195">
    <property type="entry name" value="Nict_dMeBzImd_PRibTrfase_N"/>
</dbReference>
<evidence type="ECO:0000256" key="8">
    <source>
        <dbReference type="ARBA" id="ARBA00022679"/>
    </source>
</evidence>
<dbReference type="Gene3D" id="1.10.1610.10">
    <property type="match status" value="1"/>
</dbReference>
<comment type="caution">
    <text evidence="11">The sequence shown here is derived from an EMBL/GenBank/DDBJ whole genome shotgun (WGS) entry which is preliminary data.</text>
</comment>
<dbReference type="FunFam" id="3.40.50.10210:FF:000001">
    <property type="entry name" value="Nicotinate-nucleotide--dimethylbenzimidazole phosphoribosyltransferase"/>
    <property type="match status" value="1"/>
</dbReference>
<reference evidence="13" key="1">
    <citation type="submission" date="2017-05" db="EMBL/GenBank/DDBJ databases">
        <authorList>
            <person name="Lin X.B."/>
            <person name="Stothard P."/>
            <person name="Tasseva G."/>
            <person name="Walter J."/>
        </authorList>
    </citation>
    <scope>NUCLEOTIDE SEQUENCE [LARGE SCALE GENOMIC DNA]</scope>
    <source>
        <strain evidence="13">103v</strain>
    </source>
</reference>
<dbReference type="InterPro" id="IPR003200">
    <property type="entry name" value="Nict_dMeBzImd_PRibTrfase"/>
</dbReference>
<evidence type="ECO:0000256" key="10">
    <source>
        <dbReference type="NCBIfam" id="TIGR03160"/>
    </source>
</evidence>
<evidence type="ECO:0000256" key="6">
    <source>
        <dbReference type="ARBA" id="ARBA00022573"/>
    </source>
</evidence>
<dbReference type="Pfam" id="PF02277">
    <property type="entry name" value="DBI_PRT"/>
    <property type="match status" value="1"/>
</dbReference>
<dbReference type="NCBIfam" id="NF000996">
    <property type="entry name" value="PRK00105.1"/>
    <property type="match status" value="1"/>
</dbReference>